<sequence>MQENVITAKILWLMTTEFNYIVCFIEESNMEAMTIDELQSNLQVHEQRMMLAVEEQFMQIVTDEKSLTCFTPLLILNSPLVLTGCSWWPFSTTSHTSWKPSSAFICRLRLS</sequence>
<evidence type="ECO:0000313" key="1">
    <source>
        <dbReference type="EMBL" id="BAT72884.1"/>
    </source>
</evidence>
<proteinExistence type="predicted"/>
<evidence type="ECO:0000313" key="2">
    <source>
        <dbReference type="Proteomes" id="UP000291084"/>
    </source>
</evidence>
<dbReference type="EMBL" id="AP015034">
    <property type="protein sequence ID" value="BAT72884.1"/>
    <property type="molecule type" value="Genomic_DNA"/>
</dbReference>
<accession>A0A0S3QX86</accession>
<organism evidence="1 2">
    <name type="scientific">Vigna angularis var. angularis</name>
    <dbReference type="NCBI Taxonomy" id="157739"/>
    <lineage>
        <taxon>Eukaryota</taxon>
        <taxon>Viridiplantae</taxon>
        <taxon>Streptophyta</taxon>
        <taxon>Embryophyta</taxon>
        <taxon>Tracheophyta</taxon>
        <taxon>Spermatophyta</taxon>
        <taxon>Magnoliopsida</taxon>
        <taxon>eudicotyledons</taxon>
        <taxon>Gunneridae</taxon>
        <taxon>Pentapetalae</taxon>
        <taxon>rosids</taxon>
        <taxon>fabids</taxon>
        <taxon>Fabales</taxon>
        <taxon>Fabaceae</taxon>
        <taxon>Papilionoideae</taxon>
        <taxon>50 kb inversion clade</taxon>
        <taxon>NPAAA clade</taxon>
        <taxon>indigoferoid/millettioid clade</taxon>
        <taxon>Phaseoleae</taxon>
        <taxon>Vigna</taxon>
    </lineage>
</organism>
<gene>
    <name evidence="1" type="primary">Vigan.01G032700</name>
    <name evidence="1" type="ORF">VIGAN_01032700</name>
</gene>
<keyword evidence="2" id="KW-1185">Reference proteome</keyword>
<name>A0A0S3QX86_PHAAN</name>
<protein>
    <submittedName>
        <fullName evidence="1">Uncharacterized protein</fullName>
    </submittedName>
</protein>
<dbReference type="Proteomes" id="UP000291084">
    <property type="component" value="Chromosome 1"/>
</dbReference>
<dbReference type="AlphaFoldDB" id="A0A0S3QX86"/>
<reference evidence="1 2" key="1">
    <citation type="journal article" date="2015" name="Sci. Rep.">
        <title>The power of single molecule real-time sequencing technology in the de novo assembly of a eukaryotic genome.</title>
        <authorList>
            <person name="Sakai H."/>
            <person name="Naito K."/>
            <person name="Ogiso-Tanaka E."/>
            <person name="Takahashi Y."/>
            <person name="Iseki K."/>
            <person name="Muto C."/>
            <person name="Satou K."/>
            <person name="Teruya K."/>
            <person name="Shiroma A."/>
            <person name="Shimoji M."/>
            <person name="Hirano T."/>
            <person name="Itoh T."/>
            <person name="Kaga A."/>
            <person name="Tomooka N."/>
        </authorList>
    </citation>
    <scope>NUCLEOTIDE SEQUENCE [LARGE SCALE GENOMIC DNA]</scope>
    <source>
        <strain evidence="2">cv. Shumari</strain>
    </source>
</reference>